<evidence type="ECO:0000256" key="3">
    <source>
        <dbReference type="ARBA" id="ARBA00022980"/>
    </source>
</evidence>
<evidence type="ECO:0000256" key="5">
    <source>
        <dbReference type="HAMAP-Rule" id="MF_01334"/>
    </source>
</evidence>
<dbReference type="InterPro" id="IPR037121">
    <property type="entry name" value="Ribosomal_bL25_C"/>
</dbReference>
<comment type="function">
    <text evidence="5">This is one of the proteins that binds to the 5S RNA in the ribosome where it forms part of the central protuberance.</text>
</comment>
<feature type="domain" description="Large ribosomal subunit protein bL25 L25" evidence="7">
    <location>
        <begin position="1"/>
        <end position="71"/>
    </location>
</feature>
<evidence type="ECO:0000256" key="6">
    <source>
        <dbReference type="SAM" id="MobiDB-lite"/>
    </source>
</evidence>
<dbReference type="InterPro" id="IPR020056">
    <property type="entry name" value="Rbsml_bL25/Gln-tRNA_synth_N"/>
</dbReference>
<protein>
    <recommendedName>
        <fullName evidence="5">Large ribosomal subunit protein bL25</fullName>
    </recommendedName>
    <alternativeName>
        <fullName evidence="5">General stress protein CTC</fullName>
    </alternativeName>
</protein>
<dbReference type="PANTHER" id="PTHR33284">
    <property type="entry name" value="RIBOSOMAL PROTEIN L25/GLN-TRNA SYNTHETASE, ANTI-CODON-BINDING DOMAIN-CONTAINING PROTEIN"/>
    <property type="match status" value="1"/>
</dbReference>
<dbReference type="Pfam" id="PF01386">
    <property type="entry name" value="Ribosomal_L25p"/>
    <property type="match status" value="1"/>
</dbReference>
<feature type="compositionally biased region" description="Basic and acidic residues" evidence="6">
    <location>
        <begin position="186"/>
        <end position="195"/>
    </location>
</feature>
<dbReference type="Gene3D" id="2.40.240.10">
    <property type="entry name" value="Ribosomal Protein L25, Chain P"/>
    <property type="match status" value="1"/>
</dbReference>
<dbReference type="InterPro" id="IPR029751">
    <property type="entry name" value="Ribosomal_L25_dom"/>
</dbReference>
<keyword evidence="10" id="KW-1185">Reference proteome</keyword>
<evidence type="ECO:0000256" key="1">
    <source>
        <dbReference type="ARBA" id="ARBA00022730"/>
    </source>
</evidence>
<evidence type="ECO:0000259" key="7">
    <source>
        <dbReference type="Pfam" id="PF01386"/>
    </source>
</evidence>
<organism evidence="9 10">
    <name type="scientific">Bhargavaea ullalensis</name>
    <dbReference type="NCBI Taxonomy" id="1265685"/>
    <lineage>
        <taxon>Bacteria</taxon>
        <taxon>Bacillati</taxon>
        <taxon>Bacillota</taxon>
        <taxon>Bacilli</taxon>
        <taxon>Bacillales</taxon>
        <taxon>Caryophanaceae</taxon>
        <taxon>Bhargavaea</taxon>
    </lineage>
</organism>
<evidence type="ECO:0000313" key="10">
    <source>
        <dbReference type="Proteomes" id="UP001549099"/>
    </source>
</evidence>
<name>A0ABV2GD71_9BACL</name>
<dbReference type="InterPro" id="IPR020930">
    <property type="entry name" value="Ribosomal_uL5_bac-type"/>
</dbReference>
<feature type="compositionally biased region" description="Acidic residues" evidence="6">
    <location>
        <begin position="168"/>
        <end position="181"/>
    </location>
</feature>
<dbReference type="HAMAP" id="MF_01334">
    <property type="entry name" value="Ribosomal_bL25_CTC"/>
    <property type="match status" value="1"/>
</dbReference>
<feature type="region of interest" description="Disordered" evidence="6">
    <location>
        <begin position="161"/>
        <end position="195"/>
    </location>
</feature>
<dbReference type="GO" id="GO:0005840">
    <property type="term" value="C:ribosome"/>
    <property type="evidence" value="ECO:0007669"/>
    <property type="project" value="UniProtKB-KW"/>
</dbReference>
<dbReference type="Pfam" id="PF14693">
    <property type="entry name" value="Ribosomal_TL5_C"/>
    <property type="match status" value="1"/>
</dbReference>
<keyword evidence="4 5" id="KW-0687">Ribonucleoprotein</keyword>
<dbReference type="Proteomes" id="UP001549099">
    <property type="component" value="Unassembled WGS sequence"/>
</dbReference>
<evidence type="ECO:0000313" key="9">
    <source>
        <dbReference type="EMBL" id="MET3576230.1"/>
    </source>
</evidence>
<dbReference type="SUPFAM" id="SSF50715">
    <property type="entry name" value="Ribosomal protein L25-like"/>
    <property type="match status" value="1"/>
</dbReference>
<dbReference type="InterPro" id="IPR001021">
    <property type="entry name" value="Ribosomal_bL25_long"/>
</dbReference>
<reference evidence="9 10" key="1">
    <citation type="submission" date="2024-06" db="EMBL/GenBank/DDBJ databases">
        <title>Genomic Encyclopedia of Type Strains, Phase IV (KMG-IV): sequencing the most valuable type-strain genomes for metagenomic binning, comparative biology and taxonomic classification.</title>
        <authorList>
            <person name="Goeker M."/>
        </authorList>
    </citation>
    <scope>NUCLEOTIDE SEQUENCE [LARGE SCALE GENOMIC DNA]</scope>
    <source>
        <strain evidence="9 10">DSM 26128</strain>
    </source>
</reference>
<evidence type="ECO:0000256" key="4">
    <source>
        <dbReference type="ARBA" id="ARBA00023274"/>
    </source>
</evidence>
<sequence length="195" mass="21216">MRNGGYIPAVVYGYQLENVPVSVNERDLMMTLREVGRNGVIRLEVEGRPVNVILNDYQADVLKGDIRHADFLAINMDTAMEAEVSITLVGDEDAPGVKEGGTITQPLWTVNVSAKPSDMPETLEVDVSDLQVGETLTVGDVKGKWNVEVTDEDDTVLVTITAPRTQEELDSLDDESEEPSAEPEVVGEKGESGDE</sequence>
<dbReference type="PANTHER" id="PTHR33284:SF1">
    <property type="entry name" value="RIBOSOMAL PROTEIN L25_GLN-TRNA SYNTHETASE, ANTI-CODON-BINDING DOMAIN-CONTAINING PROTEIN"/>
    <property type="match status" value="1"/>
</dbReference>
<gene>
    <name evidence="5" type="primary">rplY</name>
    <name evidence="5" type="synonym">ctc</name>
    <name evidence="9" type="ORF">ABID49_002145</name>
</gene>
<keyword evidence="1 5" id="KW-0699">rRNA-binding</keyword>
<accession>A0ABV2GD71</accession>
<proteinExistence type="inferred from homology"/>
<evidence type="ECO:0000256" key="2">
    <source>
        <dbReference type="ARBA" id="ARBA00022884"/>
    </source>
</evidence>
<keyword evidence="3 5" id="KW-0689">Ribosomal protein</keyword>
<dbReference type="Gene3D" id="2.170.120.20">
    <property type="entry name" value="Ribosomal protein L25, beta domain"/>
    <property type="match status" value="1"/>
</dbReference>
<comment type="caution">
    <text evidence="9">The sequence shown here is derived from an EMBL/GenBank/DDBJ whole genome shotgun (WGS) entry which is preliminary data.</text>
</comment>
<feature type="domain" description="Large ribosomal subunit protein bL25 beta" evidence="8">
    <location>
        <begin position="80"/>
        <end position="164"/>
    </location>
</feature>
<dbReference type="EMBL" id="JBEPLW010000018">
    <property type="protein sequence ID" value="MET3576230.1"/>
    <property type="molecule type" value="Genomic_DNA"/>
</dbReference>
<keyword evidence="2 5" id="KW-0694">RNA-binding</keyword>
<dbReference type="CDD" id="cd00495">
    <property type="entry name" value="Ribosomal_L25_TL5_CTC"/>
    <property type="match status" value="1"/>
</dbReference>
<dbReference type="InterPro" id="IPR011035">
    <property type="entry name" value="Ribosomal_bL25/Gln-tRNA_synth"/>
</dbReference>
<evidence type="ECO:0000259" key="8">
    <source>
        <dbReference type="Pfam" id="PF14693"/>
    </source>
</evidence>
<dbReference type="NCBIfam" id="NF004133">
    <property type="entry name" value="PRK05618.2-4"/>
    <property type="match status" value="1"/>
</dbReference>
<dbReference type="InterPro" id="IPR020057">
    <property type="entry name" value="Ribosomal_bL25_b-dom"/>
</dbReference>
<dbReference type="NCBIfam" id="TIGR00731">
    <property type="entry name" value="bL25_bact_ctc"/>
    <property type="match status" value="1"/>
</dbReference>
<comment type="similarity">
    <text evidence="5">Belongs to the bacterial ribosomal protein bL25 family. CTC subfamily.</text>
</comment>
<comment type="subunit">
    <text evidence="5">Part of the 50S ribosomal subunit; part of the 5S rRNA/L5/L18/L25 subcomplex. Contacts the 5S rRNA. Binds to the 5S rRNA independently of L5 and L18.</text>
</comment>